<sequence length="240" mass="25987">MFKKKGRQKRLPAGGKRKRPFSSVPVIISSIAPAASASTMAMNQASLAAVEHPPPGASATSTSSATSTADLSMDQAWNAALLNSTSSMWLPSSHSLLFPPVPPTVPNAPLYNAEHSLEKPSCLNCQQHQAAISVLRQQLQIAQRPCTECKRYRELALAPCTECPKLERLITVGNTRKRNQVNHDMDKGQPETTGLQAQVDELKAKLRKMDEELAVAQVTVVIQQEEIQRMRAEAGAAALA</sequence>
<dbReference type="EMBL" id="MCFL01000019">
    <property type="protein sequence ID" value="ORZ36058.1"/>
    <property type="molecule type" value="Genomic_DNA"/>
</dbReference>
<evidence type="ECO:0000313" key="3">
    <source>
        <dbReference type="Proteomes" id="UP000193411"/>
    </source>
</evidence>
<evidence type="ECO:0000256" key="1">
    <source>
        <dbReference type="SAM" id="Coils"/>
    </source>
</evidence>
<comment type="caution">
    <text evidence="2">The sequence shown here is derived from an EMBL/GenBank/DDBJ whole genome shotgun (WGS) entry which is preliminary data.</text>
</comment>
<reference evidence="2 3" key="1">
    <citation type="submission" date="2016-07" db="EMBL/GenBank/DDBJ databases">
        <title>Pervasive Adenine N6-methylation of Active Genes in Fungi.</title>
        <authorList>
            <consortium name="DOE Joint Genome Institute"/>
            <person name="Mondo S.J."/>
            <person name="Dannebaum R.O."/>
            <person name="Kuo R.C."/>
            <person name="Labutti K."/>
            <person name="Haridas S."/>
            <person name="Kuo A."/>
            <person name="Salamov A."/>
            <person name="Ahrendt S.R."/>
            <person name="Lipzen A."/>
            <person name="Sullivan W."/>
            <person name="Andreopoulos W.B."/>
            <person name="Clum A."/>
            <person name="Lindquist E."/>
            <person name="Daum C."/>
            <person name="Ramamoorthy G.K."/>
            <person name="Gryganskyi A."/>
            <person name="Culley D."/>
            <person name="Magnuson J.K."/>
            <person name="James T.Y."/>
            <person name="O'Malley M.A."/>
            <person name="Stajich J.E."/>
            <person name="Spatafora J.W."/>
            <person name="Visel A."/>
            <person name="Grigoriev I.V."/>
        </authorList>
    </citation>
    <scope>NUCLEOTIDE SEQUENCE [LARGE SCALE GENOMIC DNA]</scope>
    <source>
        <strain evidence="2 3">PL171</strain>
    </source>
</reference>
<dbReference type="Proteomes" id="UP000193411">
    <property type="component" value="Unassembled WGS sequence"/>
</dbReference>
<accession>A0A1Y2HN99</accession>
<evidence type="ECO:0000313" key="2">
    <source>
        <dbReference type="EMBL" id="ORZ36058.1"/>
    </source>
</evidence>
<dbReference type="AlphaFoldDB" id="A0A1Y2HN99"/>
<feature type="coiled-coil region" evidence="1">
    <location>
        <begin position="192"/>
        <end position="219"/>
    </location>
</feature>
<keyword evidence="1" id="KW-0175">Coiled coil</keyword>
<organism evidence="2 3">
    <name type="scientific">Catenaria anguillulae PL171</name>
    <dbReference type="NCBI Taxonomy" id="765915"/>
    <lineage>
        <taxon>Eukaryota</taxon>
        <taxon>Fungi</taxon>
        <taxon>Fungi incertae sedis</taxon>
        <taxon>Blastocladiomycota</taxon>
        <taxon>Blastocladiomycetes</taxon>
        <taxon>Blastocladiales</taxon>
        <taxon>Catenariaceae</taxon>
        <taxon>Catenaria</taxon>
    </lineage>
</organism>
<proteinExistence type="predicted"/>
<name>A0A1Y2HN99_9FUNG</name>
<protein>
    <submittedName>
        <fullName evidence="2">Uncharacterized protein</fullName>
    </submittedName>
</protein>
<keyword evidence="3" id="KW-1185">Reference proteome</keyword>
<gene>
    <name evidence="2" type="ORF">BCR44DRAFT_69562</name>
</gene>